<gene>
    <name evidence="1" type="ORF">CCMP2556_LOCUS40119</name>
</gene>
<comment type="caution">
    <text evidence="1">The sequence shown here is derived from an EMBL/GenBank/DDBJ whole genome shotgun (WGS) entry which is preliminary data.</text>
</comment>
<evidence type="ECO:0008006" key="3">
    <source>
        <dbReference type="Google" id="ProtNLM"/>
    </source>
</evidence>
<organism evidence="1 2">
    <name type="scientific">Durusdinium trenchii</name>
    <dbReference type="NCBI Taxonomy" id="1381693"/>
    <lineage>
        <taxon>Eukaryota</taxon>
        <taxon>Sar</taxon>
        <taxon>Alveolata</taxon>
        <taxon>Dinophyceae</taxon>
        <taxon>Suessiales</taxon>
        <taxon>Symbiodiniaceae</taxon>
        <taxon>Durusdinium</taxon>
    </lineage>
</organism>
<reference evidence="1 2" key="1">
    <citation type="submission" date="2024-02" db="EMBL/GenBank/DDBJ databases">
        <authorList>
            <person name="Chen Y."/>
            <person name="Shah S."/>
            <person name="Dougan E. K."/>
            <person name="Thang M."/>
            <person name="Chan C."/>
        </authorList>
    </citation>
    <scope>NUCLEOTIDE SEQUENCE [LARGE SCALE GENOMIC DNA]</scope>
</reference>
<keyword evidence="2" id="KW-1185">Reference proteome</keyword>
<proteinExistence type="predicted"/>
<accession>A0ABP0Q2F2</accession>
<evidence type="ECO:0000313" key="1">
    <source>
        <dbReference type="EMBL" id="CAK9082117.1"/>
    </source>
</evidence>
<sequence>MYPVYNNEMEHLAPECYSDQDLEADSDVQQDLQPIQACRAMRHGMIAMAVFALVGIACLNFSSQASHSALKDVQVKAGLYSNGAFNQLPEATAASPAPAAPAAPAAAPVAPAAPVPAVPAVGAEPASKPVVLNPQINSVNDLTGGNGVKVSAASSNPMAPDENMADGNECCDDEEKFEKLCYKKFGRKTPILLDTLNESQVQDILRNLSEDDTNWYFVPLLEESDTDLSRYSPQVKRQLGKLGSYIYGPSTIYSGHCPAYGEHENATQRHHEGMKDMIESRFGWLLDTVRRKLAEEVSDPVEWMSYPYIKMHRGDSLDALPSEFRDLALKVAPPHRDQQFMSYVPKEQQPFAQTLTFTLPIQVPSGGAGLRCFDAFLDKPSGKLLSQQGQELPRTGQAYQQLVSHLPYEDVVYLPGRMLLFSGDQLHAVSPYKNPISSDRRIVLQGHGIFQEGVWKLFG</sequence>
<dbReference type="EMBL" id="CAXAMN010023917">
    <property type="protein sequence ID" value="CAK9082117.1"/>
    <property type="molecule type" value="Genomic_DNA"/>
</dbReference>
<protein>
    <recommendedName>
        <fullName evidence="3">Fe2OG dioxygenase domain-containing protein</fullName>
    </recommendedName>
</protein>
<name>A0ABP0Q2F2_9DINO</name>
<dbReference type="Proteomes" id="UP001642484">
    <property type="component" value="Unassembled WGS sequence"/>
</dbReference>
<evidence type="ECO:0000313" key="2">
    <source>
        <dbReference type="Proteomes" id="UP001642484"/>
    </source>
</evidence>